<dbReference type="Proteomes" id="UP000499080">
    <property type="component" value="Unassembled WGS sequence"/>
</dbReference>
<organism evidence="1 2">
    <name type="scientific">Araneus ventricosus</name>
    <name type="common">Orbweaver spider</name>
    <name type="synonym">Epeira ventricosa</name>
    <dbReference type="NCBI Taxonomy" id="182803"/>
    <lineage>
        <taxon>Eukaryota</taxon>
        <taxon>Metazoa</taxon>
        <taxon>Ecdysozoa</taxon>
        <taxon>Arthropoda</taxon>
        <taxon>Chelicerata</taxon>
        <taxon>Arachnida</taxon>
        <taxon>Araneae</taxon>
        <taxon>Araneomorphae</taxon>
        <taxon>Entelegynae</taxon>
        <taxon>Araneoidea</taxon>
        <taxon>Araneidae</taxon>
        <taxon>Araneus</taxon>
    </lineage>
</organism>
<accession>A0A4Y2KN97</accession>
<protein>
    <submittedName>
        <fullName evidence="1">Uncharacterized protein</fullName>
    </submittedName>
</protein>
<sequence length="140" mass="16301">MYFGAEDKELKKREQKRILDRKRKEGERKRKIIAKVPPASTSAVYSITYSENSVSQPKTITRRHGQKIVAALGYDTCTLPLFRNTIQRSRKKARKEYVESAMTEFKPDYPLVVHWDGKLLSESFGLGKVERLSVCVRKWH</sequence>
<dbReference type="AlphaFoldDB" id="A0A4Y2KN97"/>
<comment type="caution">
    <text evidence="1">The sequence shown here is derived from an EMBL/GenBank/DDBJ whole genome shotgun (WGS) entry which is preliminary data.</text>
</comment>
<evidence type="ECO:0000313" key="2">
    <source>
        <dbReference type="Proteomes" id="UP000499080"/>
    </source>
</evidence>
<name>A0A4Y2KN97_ARAVE</name>
<dbReference type="EMBL" id="BGPR01004811">
    <property type="protein sequence ID" value="GBN03592.1"/>
    <property type="molecule type" value="Genomic_DNA"/>
</dbReference>
<gene>
    <name evidence="1" type="ORF">AVEN_201852_1</name>
</gene>
<keyword evidence="2" id="KW-1185">Reference proteome</keyword>
<proteinExistence type="predicted"/>
<evidence type="ECO:0000313" key="1">
    <source>
        <dbReference type="EMBL" id="GBN03592.1"/>
    </source>
</evidence>
<reference evidence="1 2" key="1">
    <citation type="journal article" date="2019" name="Sci. Rep.">
        <title>Orb-weaving spider Araneus ventricosus genome elucidates the spidroin gene catalogue.</title>
        <authorList>
            <person name="Kono N."/>
            <person name="Nakamura H."/>
            <person name="Ohtoshi R."/>
            <person name="Moran D.A.P."/>
            <person name="Shinohara A."/>
            <person name="Yoshida Y."/>
            <person name="Fujiwara M."/>
            <person name="Mori M."/>
            <person name="Tomita M."/>
            <person name="Arakawa K."/>
        </authorList>
    </citation>
    <scope>NUCLEOTIDE SEQUENCE [LARGE SCALE GENOMIC DNA]</scope>
</reference>